<dbReference type="Proteomes" id="UP001642483">
    <property type="component" value="Unassembled WGS sequence"/>
</dbReference>
<feature type="region of interest" description="Disordered" evidence="1">
    <location>
        <begin position="422"/>
        <end position="443"/>
    </location>
</feature>
<dbReference type="Gene3D" id="3.30.40.10">
    <property type="entry name" value="Zinc/RING finger domain, C3HC4 (zinc finger)"/>
    <property type="match status" value="1"/>
</dbReference>
<sequence>MNSRFDKINEGYLHSMEQQCFYDSLFEGMWLQTLDELSMKTQIMGYVLQYNIQNFTCDFLNSGILNSSYHVRQKEYPKWFTEICNVFLWKDLHDVTHVLCADVAGGTPPTTTPIAKNIAVYLSENGIKKFPQRIHRDRFLAKYGHWKNRKERDKLLQEYYTSNIETIQKLLKLETRFQQEVFCTGSSFHFTFNKSHHKLAEQIMIMLDSFPNDSLPSSCIKSYLKQSKCNVSEQRIKRFRREWTRNTELRESVLKHYNDLIKANTLPYSDLTNSCFPKEDNSREQNSIENLVKLPVFLKTQCSDRLSGIISPKMYCFCNKPDNYELYVFCEGCNQWLHPKYVFPDGSLALKLTRQEWESSRCVCKGTIINDTETTPTFFHLDPVPNNTPIQSPGTLKDVQTTINSTINLETCQNILNEFSSEKPNETNPQQAQLSASNISISS</sequence>
<feature type="compositionally biased region" description="Polar residues" evidence="1">
    <location>
        <begin position="426"/>
        <end position="443"/>
    </location>
</feature>
<proteinExistence type="predicted"/>
<dbReference type="SUPFAM" id="SSF57903">
    <property type="entry name" value="FYVE/PHD zinc finger"/>
    <property type="match status" value="1"/>
</dbReference>
<comment type="caution">
    <text evidence="2">The sequence shown here is derived from an EMBL/GenBank/DDBJ whole genome shotgun (WGS) entry which is preliminary data.</text>
</comment>
<gene>
    <name evidence="2" type="ORF">CVLEPA_LOCUS27904</name>
</gene>
<keyword evidence="3" id="KW-1185">Reference proteome</keyword>
<reference evidence="2 3" key="1">
    <citation type="submission" date="2024-02" db="EMBL/GenBank/DDBJ databases">
        <authorList>
            <person name="Daric V."/>
            <person name="Darras S."/>
        </authorList>
    </citation>
    <scope>NUCLEOTIDE SEQUENCE [LARGE SCALE GENOMIC DNA]</scope>
</reference>
<dbReference type="InterPro" id="IPR013083">
    <property type="entry name" value="Znf_RING/FYVE/PHD"/>
</dbReference>
<organism evidence="2 3">
    <name type="scientific">Clavelina lepadiformis</name>
    <name type="common">Light-bulb sea squirt</name>
    <name type="synonym">Ascidia lepadiformis</name>
    <dbReference type="NCBI Taxonomy" id="159417"/>
    <lineage>
        <taxon>Eukaryota</taxon>
        <taxon>Metazoa</taxon>
        <taxon>Chordata</taxon>
        <taxon>Tunicata</taxon>
        <taxon>Ascidiacea</taxon>
        <taxon>Aplousobranchia</taxon>
        <taxon>Clavelinidae</taxon>
        <taxon>Clavelina</taxon>
    </lineage>
</organism>
<dbReference type="EMBL" id="CAWYQH010000141">
    <property type="protein sequence ID" value="CAK8694540.1"/>
    <property type="molecule type" value="Genomic_DNA"/>
</dbReference>
<protein>
    <submittedName>
        <fullName evidence="2">Uncharacterized protein</fullName>
    </submittedName>
</protein>
<evidence type="ECO:0000313" key="3">
    <source>
        <dbReference type="Proteomes" id="UP001642483"/>
    </source>
</evidence>
<accession>A0ABP0GSM1</accession>
<evidence type="ECO:0000256" key="1">
    <source>
        <dbReference type="SAM" id="MobiDB-lite"/>
    </source>
</evidence>
<name>A0ABP0GSM1_CLALP</name>
<evidence type="ECO:0000313" key="2">
    <source>
        <dbReference type="EMBL" id="CAK8694540.1"/>
    </source>
</evidence>
<dbReference type="InterPro" id="IPR011011">
    <property type="entry name" value="Znf_FYVE_PHD"/>
</dbReference>